<evidence type="ECO:0000313" key="1">
    <source>
        <dbReference type="EMBL" id="CAD2152783.1"/>
    </source>
</evidence>
<protein>
    <submittedName>
        <fullName evidence="1">Uncharacterized protein</fullName>
    </submittedName>
</protein>
<evidence type="ECO:0000313" key="2">
    <source>
        <dbReference type="Proteomes" id="UP000580250"/>
    </source>
</evidence>
<dbReference type="EMBL" id="CAJEWN010000051">
    <property type="protein sequence ID" value="CAD2152783.1"/>
    <property type="molecule type" value="Genomic_DNA"/>
</dbReference>
<gene>
    <name evidence="1" type="ORF">MENT_LOCUS10897</name>
</gene>
<name>A0A6V7UD51_MELEN</name>
<reference evidence="1 2" key="1">
    <citation type="submission" date="2020-08" db="EMBL/GenBank/DDBJ databases">
        <authorList>
            <person name="Koutsovoulos G."/>
            <person name="Danchin GJ E."/>
        </authorList>
    </citation>
    <scope>NUCLEOTIDE SEQUENCE [LARGE SCALE GENOMIC DNA]</scope>
</reference>
<sequence length="65" mass="7310">MAKNSEQNARNNPKPVGINGLILELKRRNTLEKNVKNFSICQNCAYSMAYNCSNCSSNSRSVRTK</sequence>
<dbReference type="AlphaFoldDB" id="A0A6V7UD51"/>
<dbReference type="Proteomes" id="UP000580250">
    <property type="component" value="Unassembled WGS sequence"/>
</dbReference>
<organism evidence="1 2">
    <name type="scientific">Meloidogyne enterolobii</name>
    <name type="common">Root-knot nematode worm</name>
    <name type="synonym">Meloidogyne mayaguensis</name>
    <dbReference type="NCBI Taxonomy" id="390850"/>
    <lineage>
        <taxon>Eukaryota</taxon>
        <taxon>Metazoa</taxon>
        <taxon>Ecdysozoa</taxon>
        <taxon>Nematoda</taxon>
        <taxon>Chromadorea</taxon>
        <taxon>Rhabditida</taxon>
        <taxon>Tylenchina</taxon>
        <taxon>Tylenchomorpha</taxon>
        <taxon>Tylenchoidea</taxon>
        <taxon>Meloidogynidae</taxon>
        <taxon>Meloidogyninae</taxon>
        <taxon>Meloidogyne</taxon>
    </lineage>
</organism>
<comment type="caution">
    <text evidence="1">The sequence shown here is derived from an EMBL/GenBank/DDBJ whole genome shotgun (WGS) entry which is preliminary data.</text>
</comment>
<proteinExistence type="predicted"/>
<accession>A0A6V7UD51</accession>